<keyword evidence="3" id="KW-1185">Reference proteome</keyword>
<protein>
    <submittedName>
        <fullName evidence="2">Protein CBG26676</fullName>
    </submittedName>
</protein>
<organism evidence="2 3">
    <name type="scientific">Caenorhabditis briggsae</name>
    <dbReference type="NCBI Taxonomy" id="6238"/>
    <lineage>
        <taxon>Eukaryota</taxon>
        <taxon>Metazoa</taxon>
        <taxon>Ecdysozoa</taxon>
        <taxon>Nematoda</taxon>
        <taxon>Chromadorea</taxon>
        <taxon>Rhabditida</taxon>
        <taxon>Rhabditina</taxon>
        <taxon>Rhabditomorpha</taxon>
        <taxon>Rhabditoidea</taxon>
        <taxon>Rhabditidae</taxon>
        <taxon>Peloderinae</taxon>
        <taxon>Caenorhabditis</taxon>
    </lineage>
</organism>
<evidence type="ECO:0000313" key="3">
    <source>
        <dbReference type="Proteomes" id="UP000008549"/>
    </source>
</evidence>
<name>B6IE46_CAEBR</name>
<reference evidence="2 3" key="2">
    <citation type="journal article" date="2011" name="PLoS Genet.">
        <title>Caenorhabditis briggsae recombinant inbred line genotypes reveal inter-strain incompatibility and the evolution of recombination.</title>
        <authorList>
            <person name="Ross J.A."/>
            <person name="Koboldt D.C."/>
            <person name="Staisch J.E."/>
            <person name="Chamberlin H.M."/>
            <person name="Gupta B.P."/>
            <person name="Miller R.D."/>
            <person name="Baird S.E."/>
            <person name="Haag E.S."/>
        </authorList>
    </citation>
    <scope>NUCLEOTIDE SEQUENCE [LARGE SCALE GENOMIC DNA]</scope>
    <source>
        <strain evidence="2 3">AF16</strain>
    </source>
</reference>
<sequence>MHRHIRDSSRKHKHTEREKSETNYVNELRRIRMMVMVCRCLRSR</sequence>
<gene>
    <name evidence="2" type="ORF">CBG26676</name>
    <name evidence="2" type="ORF">CBG_26676</name>
</gene>
<dbReference type="KEGG" id="cbr:CBG_26676"/>
<feature type="compositionally biased region" description="Basic residues" evidence="1">
    <location>
        <begin position="1"/>
        <end position="14"/>
    </location>
</feature>
<dbReference type="GeneID" id="68918149"/>
<dbReference type="InParanoid" id="B6IE46"/>
<dbReference type="Proteomes" id="UP000008549">
    <property type="component" value="Unassembled WGS sequence"/>
</dbReference>
<evidence type="ECO:0000313" key="2">
    <source>
        <dbReference type="EMBL" id="CAS01110.1"/>
    </source>
</evidence>
<proteinExistence type="predicted"/>
<dbReference type="EMBL" id="HE601390">
    <property type="protein sequence ID" value="CAS01110.1"/>
    <property type="molecule type" value="Genomic_DNA"/>
</dbReference>
<accession>B6IE46</accession>
<feature type="region of interest" description="Disordered" evidence="1">
    <location>
        <begin position="1"/>
        <end position="21"/>
    </location>
</feature>
<evidence type="ECO:0000256" key="1">
    <source>
        <dbReference type="SAM" id="MobiDB-lite"/>
    </source>
</evidence>
<dbReference type="CTD" id="68918149"/>
<dbReference type="HOGENOM" id="CLU_3225085_0_0_1"/>
<reference evidence="2 3" key="1">
    <citation type="journal article" date="2003" name="PLoS Biol.">
        <title>The genome sequence of Caenorhabditis briggsae: a platform for comparative genomics.</title>
        <authorList>
            <person name="Stein L.D."/>
            <person name="Bao Z."/>
            <person name="Blasiar D."/>
            <person name="Blumenthal T."/>
            <person name="Brent M.R."/>
            <person name="Chen N."/>
            <person name="Chinwalla A."/>
            <person name="Clarke L."/>
            <person name="Clee C."/>
            <person name="Coghlan A."/>
            <person name="Coulson A."/>
            <person name="D'Eustachio P."/>
            <person name="Fitch D.H."/>
            <person name="Fulton L.A."/>
            <person name="Fulton R.E."/>
            <person name="Griffiths-Jones S."/>
            <person name="Harris T.W."/>
            <person name="Hillier L.W."/>
            <person name="Kamath R."/>
            <person name="Kuwabara P.E."/>
            <person name="Mardis E.R."/>
            <person name="Marra M.A."/>
            <person name="Miner T.L."/>
            <person name="Minx P."/>
            <person name="Mullikin J.C."/>
            <person name="Plumb R.W."/>
            <person name="Rogers J."/>
            <person name="Schein J.E."/>
            <person name="Sohrmann M."/>
            <person name="Spieth J."/>
            <person name="Stajich J.E."/>
            <person name="Wei C."/>
            <person name="Willey D."/>
            <person name="Wilson R.K."/>
            <person name="Durbin R."/>
            <person name="Waterston R.H."/>
        </authorList>
    </citation>
    <scope>NUCLEOTIDE SEQUENCE [LARGE SCALE GENOMIC DNA]</scope>
    <source>
        <strain evidence="2 3">AF16</strain>
    </source>
</reference>
<dbReference type="RefSeq" id="XP_045100667.1">
    <property type="nucleotide sequence ID" value="XM_045235784.1"/>
</dbReference>
<dbReference type="AlphaFoldDB" id="B6IE46"/>